<dbReference type="FunCoup" id="D8SLQ1">
    <property type="interactions" value="2591"/>
</dbReference>
<feature type="coiled-coil region" evidence="1">
    <location>
        <begin position="263"/>
        <end position="377"/>
    </location>
</feature>
<dbReference type="HOGENOM" id="CLU_549085_0_0_1"/>
<dbReference type="STRING" id="88036.D8SLQ1"/>
<feature type="compositionally biased region" description="Low complexity" evidence="2">
    <location>
        <begin position="53"/>
        <end position="67"/>
    </location>
</feature>
<dbReference type="Proteomes" id="UP000001514">
    <property type="component" value="Unassembled WGS sequence"/>
</dbReference>
<keyword evidence="1" id="KW-0175">Coiled coil</keyword>
<proteinExistence type="predicted"/>
<gene>
    <name evidence="3" type="ORF">SELMODRAFT_423437</name>
</gene>
<evidence type="ECO:0000256" key="1">
    <source>
        <dbReference type="SAM" id="Coils"/>
    </source>
</evidence>
<dbReference type="Gramene" id="EFJ14814">
    <property type="protein sequence ID" value="EFJ14814"/>
    <property type="gene ID" value="SELMODRAFT_423437"/>
</dbReference>
<evidence type="ECO:0000256" key="2">
    <source>
        <dbReference type="SAM" id="MobiDB-lite"/>
    </source>
</evidence>
<dbReference type="OrthoDB" id="1915670at2759"/>
<dbReference type="KEGG" id="smo:SELMODRAFT_423437"/>
<dbReference type="PANTHER" id="PTHR35502:SF2">
    <property type="entry name" value="PROTEIN MICROTUBULE BINDING PROTEIN 2C"/>
    <property type="match status" value="1"/>
</dbReference>
<evidence type="ECO:0000313" key="4">
    <source>
        <dbReference type="Proteomes" id="UP000001514"/>
    </source>
</evidence>
<evidence type="ECO:0000313" key="3">
    <source>
        <dbReference type="EMBL" id="EFJ14814.1"/>
    </source>
</evidence>
<reference evidence="3 4" key="1">
    <citation type="journal article" date="2011" name="Science">
        <title>The Selaginella genome identifies genetic changes associated with the evolution of vascular plants.</title>
        <authorList>
            <person name="Banks J.A."/>
            <person name="Nishiyama T."/>
            <person name="Hasebe M."/>
            <person name="Bowman J.L."/>
            <person name="Gribskov M."/>
            <person name="dePamphilis C."/>
            <person name="Albert V.A."/>
            <person name="Aono N."/>
            <person name="Aoyama T."/>
            <person name="Ambrose B.A."/>
            <person name="Ashton N.W."/>
            <person name="Axtell M.J."/>
            <person name="Barker E."/>
            <person name="Barker M.S."/>
            <person name="Bennetzen J.L."/>
            <person name="Bonawitz N.D."/>
            <person name="Chapple C."/>
            <person name="Cheng C."/>
            <person name="Correa L.G."/>
            <person name="Dacre M."/>
            <person name="DeBarry J."/>
            <person name="Dreyer I."/>
            <person name="Elias M."/>
            <person name="Engstrom E.M."/>
            <person name="Estelle M."/>
            <person name="Feng L."/>
            <person name="Finet C."/>
            <person name="Floyd S.K."/>
            <person name="Frommer W.B."/>
            <person name="Fujita T."/>
            <person name="Gramzow L."/>
            <person name="Gutensohn M."/>
            <person name="Harholt J."/>
            <person name="Hattori M."/>
            <person name="Heyl A."/>
            <person name="Hirai T."/>
            <person name="Hiwatashi Y."/>
            <person name="Ishikawa M."/>
            <person name="Iwata M."/>
            <person name="Karol K.G."/>
            <person name="Koehler B."/>
            <person name="Kolukisaoglu U."/>
            <person name="Kubo M."/>
            <person name="Kurata T."/>
            <person name="Lalonde S."/>
            <person name="Li K."/>
            <person name="Li Y."/>
            <person name="Litt A."/>
            <person name="Lyons E."/>
            <person name="Manning G."/>
            <person name="Maruyama T."/>
            <person name="Michael T.P."/>
            <person name="Mikami K."/>
            <person name="Miyazaki S."/>
            <person name="Morinaga S."/>
            <person name="Murata T."/>
            <person name="Mueller-Roeber B."/>
            <person name="Nelson D.R."/>
            <person name="Obara M."/>
            <person name="Oguri Y."/>
            <person name="Olmstead R.G."/>
            <person name="Onodera N."/>
            <person name="Petersen B.L."/>
            <person name="Pils B."/>
            <person name="Prigge M."/>
            <person name="Rensing S.A."/>
            <person name="Riano-Pachon D.M."/>
            <person name="Roberts A.W."/>
            <person name="Sato Y."/>
            <person name="Scheller H.V."/>
            <person name="Schulz B."/>
            <person name="Schulz C."/>
            <person name="Shakirov E.V."/>
            <person name="Shibagaki N."/>
            <person name="Shinohara N."/>
            <person name="Shippen D.E."/>
            <person name="Soerensen I."/>
            <person name="Sotooka R."/>
            <person name="Sugimoto N."/>
            <person name="Sugita M."/>
            <person name="Sumikawa N."/>
            <person name="Tanurdzic M."/>
            <person name="Theissen G."/>
            <person name="Ulvskov P."/>
            <person name="Wakazuki S."/>
            <person name="Weng J.K."/>
            <person name="Willats W.W."/>
            <person name="Wipf D."/>
            <person name="Wolf P.G."/>
            <person name="Yang L."/>
            <person name="Zimmer A.D."/>
            <person name="Zhu Q."/>
            <person name="Mitros T."/>
            <person name="Hellsten U."/>
            <person name="Loque D."/>
            <person name="Otillar R."/>
            <person name="Salamov A."/>
            <person name="Schmutz J."/>
            <person name="Shapiro H."/>
            <person name="Lindquist E."/>
            <person name="Lucas S."/>
            <person name="Rokhsar D."/>
            <person name="Grigoriev I.V."/>
        </authorList>
    </citation>
    <scope>NUCLEOTIDE SEQUENCE [LARGE SCALE GENOMIC DNA]</scope>
</reference>
<dbReference type="InParanoid" id="D8SLQ1"/>
<dbReference type="eggNOG" id="ENOG502QS43">
    <property type="taxonomic scope" value="Eukaryota"/>
</dbReference>
<protein>
    <submittedName>
        <fullName evidence="3">Uncharacterized protein</fullName>
    </submittedName>
</protein>
<feature type="region of interest" description="Disordered" evidence="2">
    <location>
        <begin position="94"/>
        <end position="129"/>
    </location>
</feature>
<organism evidence="4">
    <name type="scientific">Selaginella moellendorffii</name>
    <name type="common">Spikemoss</name>
    <dbReference type="NCBI Taxonomy" id="88036"/>
    <lineage>
        <taxon>Eukaryota</taxon>
        <taxon>Viridiplantae</taxon>
        <taxon>Streptophyta</taxon>
        <taxon>Embryophyta</taxon>
        <taxon>Tracheophyta</taxon>
        <taxon>Lycopodiopsida</taxon>
        <taxon>Selaginellales</taxon>
        <taxon>Selaginellaceae</taxon>
        <taxon>Selaginella</taxon>
    </lineage>
</organism>
<dbReference type="PANTHER" id="PTHR35502">
    <property type="entry name" value="PROTEIN MICROTUBULE BINDING PROTEIN 2C"/>
    <property type="match status" value="1"/>
</dbReference>
<dbReference type="AlphaFoldDB" id="D8SLQ1"/>
<feature type="region of interest" description="Disordered" evidence="2">
    <location>
        <begin position="195"/>
        <end position="228"/>
    </location>
</feature>
<accession>D8SLQ1</accession>
<dbReference type="GO" id="GO:0008017">
    <property type="term" value="F:microtubule binding"/>
    <property type="evidence" value="ECO:0007669"/>
    <property type="project" value="InterPro"/>
</dbReference>
<dbReference type="InterPro" id="IPR040289">
    <property type="entry name" value="MBP2C"/>
</dbReference>
<keyword evidence="4" id="KW-1185">Reference proteome</keyword>
<name>D8SLQ1_SELML</name>
<dbReference type="GO" id="GO:0010497">
    <property type="term" value="P:plasmodesmata-mediated intercellular transport"/>
    <property type="evidence" value="ECO:0007669"/>
    <property type="project" value="InterPro"/>
</dbReference>
<sequence>MATAASAVAAVKVKRANLPRIRQEREILTPPALDSSPRSSALFHSSPKKNARAFRATGRGGARRPAAEVVRPRIGQDLLPQDISAWSSTPDGSMLLPSFGAPGSRRSSNVGSGAAPRASISGRRCEGSLGEEEILGKSRTDFGVAMSVEDWSGLPPPGAIDKTIYQNLVEMIPLMESFMEQKGRRGFTRHASMVYTPAPPRDASSVKKVSDSPLKSKKNKQQPAKVDAKDEISAIWDEQENILRRVDQDESGVEYTESQNLIEKLNREELVQLQAQIDLLKKQVWEKDSMLETVRSFEAAEAAREEELVELKKKMEEVQKSLRDRERFAQAVQSQLTEKHKDLVNMEAMVARMQREVMQKNDAAARMREELSHLQVQFSAAQFQAQLQNIRMDFDDEPEAGVATDRDEAERIIAGLVPSETMPGNDSKQLETARRMYLGAVITAKQKPGAESIALAAALRKELEAFLAHPYLCGGAGGDGESLCSFRHKAVGALPLI</sequence>
<dbReference type="EMBL" id="GL377626">
    <property type="protein sequence ID" value="EFJ14814.1"/>
    <property type="molecule type" value="Genomic_DNA"/>
</dbReference>
<feature type="region of interest" description="Disordered" evidence="2">
    <location>
        <begin position="25"/>
        <end position="67"/>
    </location>
</feature>